<dbReference type="EMBL" id="PP889324">
    <property type="protein sequence ID" value="XBY86005.1"/>
    <property type="molecule type" value="Genomic_DNA"/>
</dbReference>
<organism evidence="1">
    <name type="scientific">Caulimovirus MSa3</name>
    <dbReference type="NCBI Taxonomy" id="3229077"/>
    <lineage>
        <taxon>Viruses</taxon>
        <taxon>Riboviria</taxon>
        <taxon>Pararnavirae</taxon>
        <taxon>Artverviricota</taxon>
        <taxon>Revtraviricetes</taxon>
        <taxon>Ortervirales</taxon>
        <taxon>Caulimoviridae</taxon>
    </lineage>
</organism>
<sequence>MGQHIIAGMFDIMARFAVKTIEQTVRVSKDSQNIYMLWKKDLESFKEYKYIHVGLIQIAIRPLTLLGLNTSIMAYVRDGRCNNFKESLAAVIETSLCHGPVYFDIAPNLSLSLSDKHLFEALQMNIHTNGYDFKAGSQIMTVCYRIYFKVLNTLNPKARQISHPGTTTLVNTNLLTSKVATNRLIRWDELDFPENWNLPRIVNPEPIMNRNVEQIVQTTDGDVEIRFNPQRICKIPRSISSRYSSNNFYSVPSNISRKSFSEASTSKTKDESETVEHIIMSDNKIPYGVYEANNSQKEGKTSPTPSDF</sequence>
<name>A0AAU7YD54_9VIRU</name>
<dbReference type="Pfam" id="PF01107">
    <property type="entry name" value="MP"/>
    <property type="match status" value="1"/>
</dbReference>
<dbReference type="PANTHER" id="PTHR47599">
    <property type="entry name" value="CELL-TO-CELL MOVEMENT PROTEIN"/>
    <property type="match status" value="1"/>
</dbReference>
<evidence type="ECO:0000313" key="1">
    <source>
        <dbReference type="EMBL" id="XBY86005.1"/>
    </source>
</evidence>
<reference evidence="1" key="1">
    <citation type="submission" date="2024-06" db="EMBL/GenBank/DDBJ databases">
        <authorList>
            <person name="Ali R.M."/>
            <person name="Alisawi O.N."/>
            <person name="Al Fahad M.A."/>
        </authorList>
    </citation>
    <scope>NUCLEOTIDE SEQUENCE</scope>
    <source>
        <strain evidence="1">Balad</strain>
    </source>
</reference>
<accession>A0AAU7YD54</accession>
<protein>
    <submittedName>
        <fullName evidence="1">Movement protein</fullName>
    </submittedName>
</protein>
<proteinExistence type="predicted"/>
<dbReference type="InterPro" id="IPR028919">
    <property type="entry name" value="Viral_movement"/>
</dbReference>
<dbReference type="InterPro" id="IPR051596">
    <property type="entry name" value="Caulimoviridae_Movement"/>
</dbReference>
<dbReference type="PANTHER" id="PTHR47599:SF2">
    <property type="match status" value="1"/>
</dbReference>